<keyword evidence="2" id="KW-1185">Reference proteome</keyword>
<proteinExistence type="predicted"/>
<sequence>MKKQKHHHDHDGHKVRLEHFAAKRLIAVLNRLSRPGHYLLGPHRESPDFSILRRQNGEPAQKIGLEVTHIYGSTHDAAIINGWHKDKTAVLLALQQPALMKEIFQQLDRAIKDKNDKFASYTVKPCWLLIRNANTRVMHRDWENYLRNKDFQDSPFEKIWLITDRQLQIINIK</sequence>
<dbReference type="EMBL" id="ACIS01000011">
    <property type="protein sequence ID" value="EEG07104.1"/>
    <property type="molecule type" value="Genomic_DNA"/>
</dbReference>
<protein>
    <submittedName>
        <fullName evidence="1">Uncharacterized protein</fullName>
    </submittedName>
</protein>
<dbReference type="AlphaFoldDB" id="B9Z849"/>
<name>B9Z849_9NEIS</name>
<gene>
    <name evidence="1" type="ORF">FuraDRAFT_3535</name>
</gene>
<dbReference type="Proteomes" id="UP000003165">
    <property type="component" value="Unassembled WGS sequence"/>
</dbReference>
<accession>B9Z849</accession>
<comment type="caution">
    <text evidence="1">The sequence shown here is derived from an EMBL/GenBank/DDBJ whole genome shotgun (WGS) entry which is preliminary data.</text>
</comment>
<evidence type="ECO:0000313" key="1">
    <source>
        <dbReference type="EMBL" id="EEG07104.1"/>
    </source>
</evidence>
<evidence type="ECO:0000313" key="2">
    <source>
        <dbReference type="Proteomes" id="UP000003165"/>
    </source>
</evidence>
<organism evidence="1 2">
    <name type="scientific">Pseudogulbenkiania ferrooxidans 2002</name>
    <dbReference type="NCBI Taxonomy" id="279714"/>
    <lineage>
        <taxon>Bacteria</taxon>
        <taxon>Pseudomonadati</taxon>
        <taxon>Pseudomonadota</taxon>
        <taxon>Betaproteobacteria</taxon>
        <taxon>Neisseriales</taxon>
        <taxon>Chromobacteriaceae</taxon>
        <taxon>Pseudogulbenkiania</taxon>
    </lineage>
</organism>
<reference evidence="1 2" key="1">
    <citation type="submission" date="2009-02" db="EMBL/GenBank/DDBJ databases">
        <title>Sequencing of the draft genome and assembly of Lutiella nitroferrum 2002.</title>
        <authorList>
            <consortium name="US DOE Joint Genome Institute (JGI-PGF)"/>
            <person name="Lucas S."/>
            <person name="Copeland A."/>
            <person name="Lapidus A."/>
            <person name="Glavina del Rio T."/>
            <person name="Tice H."/>
            <person name="Bruce D."/>
            <person name="Goodwin L."/>
            <person name="Pitluck S."/>
            <person name="Larimer F."/>
            <person name="Land M.L."/>
            <person name="Hauser L."/>
            <person name="Coates J.D."/>
        </authorList>
    </citation>
    <scope>NUCLEOTIDE SEQUENCE [LARGE SCALE GENOMIC DNA]</scope>
    <source>
        <strain evidence="1 2">2002</strain>
    </source>
</reference>